<sequence>LRFSHRSEVRDYIIHTWVLSAKAAKENLPNLHVSRHLVDSARQYATCINTAVGIKEMVHRIFKAIVPHTNKRNLELTLLQQINTLQTLRHLVDGGVDDRMPHYSTRSIFMPLIIAPRLRHLLS</sequence>
<accession>A0ABN7XN84</accession>
<gene>
    <name evidence="1" type="ORF">GMARGA_LOCUS44796</name>
</gene>
<reference evidence="1 2" key="1">
    <citation type="submission" date="2021-06" db="EMBL/GenBank/DDBJ databases">
        <authorList>
            <person name="Kallberg Y."/>
            <person name="Tangrot J."/>
            <person name="Rosling A."/>
        </authorList>
    </citation>
    <scope>NUCLEOTIDE SEQUENCE [LARGE SCALE GENOMIC DNA]</scope>
    <source>
        <strain evidence="1 2">120-4 pot B 10/14</strain>
    </source>
</reference>
<dbReference type="Proteomes" id="UP000789901">
    <property type="component" value="Unassembled WGS sequence"/>
</dbReference>
<evidence type="ECO:0000313" key="2">
    <source>
        <dbReference type="Proteomes" id="UP000789901"/>
    </source>
</evidence>
<keyword evidence="2" id="KW-1185">Reference proteome</keyword>
<protein>
    <submittedName>
        <fullName evidence="1">15939_t:CDS:1</fullName>
    </submittedName>
</protein>
<name>A0ABN7XN84_GIGMA</name>
<organism evidence="1 2">
    <name type="scientific">Gigaspora margarita</name>
    <dbReference type="NCBI Taxonomy" id="4874"/>
    <lineage>
        <taxon>Eukaryota</taxon>
        <taxon>Fungi</taxon>
        <taxon>Fungi incertae sedis</taxon>
        <taxon>Mucoromycota</taxon>
        <taxon>Glomeromycotina</taxon>
        <taxon>Glomeromycetes</taxon>
        <taxon>Diversisporales</taxon>
        <taxon>Gigasporaceae</taxon>
        <taxon>Gigaspora</taxon>
    </lineage>
</organism>
<evidence type="ECO:0000313" key="1">
    <source>
        <dbReference type="EMBL" id="CAG8855975.1"/>
    </source>
</evidence>
<dbReference type="EMBL" id="CAJVQB010154991">
    <property type="protein sequence ID" value="CAG8855975.1"/>
    <property type="molecule type" value="Genomic_DNA"/>
</dbReference>
<feature type="non-terminal residue" evidence="1">
    <location>
        <position position="1"/>
    </location>
</feature>
<feature type="non-terminal residue" evidence="1">
    <location>
        <position position="123"/>
    </location>
</feature>
<proteinExistence type="predicted"/>
<comment type="caution">
    <text evidence="1">The sequence shown here is derived from an EMBL/GenBank/DDBJ whole genome shotgun (WGS) entry which is preliminary data.</text>
</comment>